<feature type="signal peptide" evidence="2">
    <location>
        <begin position="1"/>
        <end position="20"/>
    </location>
</feature>
<dbReference type="OrthoDB" id="7586286at2"/>
<feature type="compositionally biased region" description="Gly residues" evidence="1">
    <location>
        <begin position="111"/>
        <end position="135"/>
    </location>
</feature>
<dbReference type="Proteomes" id="UP000319931">
    <property type="component" value="Unassembled WGS sequence"/>
</dbReference>
<dbReference type="RefSeq" id="WP_140849975.1">
    <property type="nucleotide sequence ID" value="NZ_RCZC01000002.1"/>
</dbReference>
<dbReference type="EMBL" id="RCZC01000002">
    <property type="protein sequence ID" value="TPG54838.1"/>
    <property type="molecule type" value="Genomic_DNA"/>
</dbReference>
<dbReference type="AlphaFoldDB" id="A0A502FZ67"/>
<accession>A0A502FZ67</accession>
<evidence type="ECO:0008006" key="5">
    <source>
        <dbReference type="Google" id="ProtNLM"/>
    </source>
</evidence>
<evidence type="ECO:0000256" key="2">
    <source>
        <dbReference type="SAM" id="SignalP"/>
    </source>
</evidence>
<dbReference type="PROSITE" id="PS51257">
    <property type="entry name" value="PROKAR_LIPOPROTEIN"/>
    <property type="match status" value="1"/>
</dbReference>
<feature type="region of interest" description="Disordered" evidence="1">
    <location>
        <begin position="110"/>
        <end position="135"/>
    </location>
</feature>
<evidence type="ECO:0000313" key="3">
    <source>
        <dbReference type="EMBL" id="TPG54838.1"/>
    </source>
</evidence>
<keyword evidence="4" id="KW-1185">Reference proteome</keyword>
<protein>
    <recommendedName>
        <fullName evidence="5">Peptidase</fullName>
    </recommendedName>
</protein>
<evidence type="ECO:0000256" key="1">
    <source>
        <dbReference type="SAM" id="MobiDB-lite"/>
    </source>
</evidence>
<feature type="chain" id="PRO_5021448955" description="Peptidase" evidence="2">
    <location>
        <begin position="21"/>
        <end position="135"/>
    </location>
</feature>
<name>A0A502FZ67_9SPHN</name>
<sequence length="135" mass="15167">MPLKKLALAAAALVSLGGLSACVDDYGYGGVQVGYGAGGWDPYYGGYRADPYWGWNNDYYYPGSGYYVYDRYNVRHRWNNQQRGYWQGRSQPWRGARREIRPMWRDYGIQGRPGGGNRGNFGGRGGPGRGGGHRR</sequence>
<comment type="caution">
    <text evidence="3">The sequence shown here is derived from an EMBL/GenBank/DDBJ whole genome shotgun (WGS) entry which is preliminary data.</text>
</comment>
<gene>
    <name evidence="3" type="ORF">EAH76_09510</name>
</gene>
<reference evidence="3 4" key="1">
    <citation type="journal article" date="2019" name="Environ. Microbiol.">
        <title>Species interactions and distinct microbial communities in high Arctic permafrost affected cryosols are associated with the CH4 and CO2 gas fluxes.</title>
        <authorList>
            <person name="Altshuler I."/>
            <person name="Hamel J."/>
            <person name="Turney S."/>
            <person name="Magnuson E."/>
            <person name="Levesque R."/>
            <person name="Greer C."/>
            <person name="Whyte L.G."/>
        </authorList>
    </citation>
    <scope>NUCLEOTIDE SEQUENCE [LARGE SCALE GENOMIC DNA]</scope>
    <source>
        <strain evidence="3 4">E6.1</strain>
    </source>
</reference>
<evidence type="ECO:0000313" key="4">
    <source>
        <dbReference type="Proteomes" id="UP000319931"/>
    </source>
</evidence>
<keyword evidence="2" id="KW-0732">Signal</keyword>
<organism evidence="3 4">
    <name type="scientific">Sphingomonas glacialis</name>
    <dbReference type="NCBI Taxonomy" id="658225"/>
    <lineage>
        <taxon>Bacteria</taxon>
        <taxon>Pseudomonadati</taxon>
        <taxon>Pseudomonadota</taxon>
        <taxon>Alphaproteobacteria</taxon>
        <taxon>Sphingomonadales</taxon>
        <taxon>Sphingomonadaceae</taxon>
        <taxon>Sphingomonas</taxon>
    </lineage>
</organism>
<proteinExistence type="predicted"/>